<protein>
    <submittedName>
        <fullName evidence="1">Proteasome subunit beta type-7-A</fullName>
    </submittedName>
</protein>
<accession>A0A2U1NVV1</accession>
<gene>
    <name evidence="1" type="ORF">CTI12_AA100790</name>
</gene>
<sequence>MAGVNISERTHPAGRQAKYVARGELANRIYTLQQSIRFWFVSTNRAAAVLSNRTSKGNHHITFVVEACKNSECTSDGFIKFLTTLAGDGSAADTEDITASQIYHTGRESRVVTALTLLKSILFRYQGHASAALVLGGVDATGPHLHILSGSGYGCQRPSFFKTENGRKQSTVARATDV</sequence>
<dbReference type="OrthoDB" id="429533at2759"/>
<dbReference type="SUPFAM" id="SSF56235">
    <property type="entry name" value="N-terminal nucleophile aminohydrolases (Ntn hydrolases)"/>
    <property type="match status" value="1"/>
</dbReference>
<reference evidence="1 2" key="1">
    <citation type="journal article" date="2018" name="Mol. Plant">
        <title>The genome of Artemisia annua provides insight into the evolution of Asteraceae family and artemisinin biosynthesis.</title>
        <authorList>
            <person name="Shen Q."/>
            <person name="Zhang L."/>
            <person name="Liao Z."/>
            <person name="Wang S."/>
            <person name="Yan T."/>
            <person name="Shi P."/>
            <person name="Liu M."/>
            <person name="Fu X."/>
            <person name="Pan Q."/>
            <person name="Wang Y."/>
            <person name="Lv Z."/>
            <person name="Lu X."/>
            <person name="Zhang F."/>
            <person name="Jiang W."/>
            <person name="Ma Y."/>
            <person name="Chen M."/>
            <person name="Hao X."/>
            <person name="Li L."/>
            <person name="Tang Y."/>
            <person name="Lv G."/>
            <person name="Zhou Y."/>
            <person name="Sun X."/>
            <person name="Brodelius P.E."/>
            <person name="Rose J.K.C."/>
            <person name="Tang K."/>
        </authorList>
    </citation>
    <scope>NUCLEOTIDE SEQUENCE [LARGE SCALE GENOMIC DNA]</scope>
    <source>
        <strain evidence="2">cv. Huhao1</strain>
        <tissue evidence="1">Leaf</tissue>
    </source>
</reference>
<dbReference type="AlphaFoldDB" id="A0A2U1NVV1"/>
<keyword evidence="1" id="KW-0647">Proteasome</keyword>
<dbReference type="InterPro" id="IPR029055">
    <property type="entry name" value="Ntn_hydrolases_N"/>
</dbReference>
<dbReference type="Proteomes" id="UP000245207">
    <property type="component" value="Unassembled WGS sequence"/>
</dbReference>
<dbReference type="Gene3D" id="3.60.20.10">
    <property type="entry name" value="Glutamine Phosphoribosylpyrophosphate, subunit 1, domain 1"/>
    <property type="match status" value="1"/>
</dbReference>
<dbReference type="STRING" id="35608.A0A2U1NVV1"/>
<comment type="caution">
    <text evidence="1">The sequence shown here is derived from an EMBL/GenBank/DDBJ whole genome shotgun (WGS) entry which is preliminary data.</text>
</comment>
<name>A0A2U1NVV1_ARTAN</name>
<organism evidence="1 2">
    <name type="scientific">Artemisia annua</name>
    <name type="common">Sweet wormwood</name>
    <dbReference type="NCBI Taxonomy" id="35608"/>
    <lineage>
        <taxon>Eukaryota</taxon>
        <taxon>Viridiplantae</taxon>
        <taxon>Streptophyta</taxon>
        <taxon>Embryophyta</taxon>
        <taxon>Tracheophyta</taxon>
        <taxon>Spermatophyta</taxon>
        <taxon>Magnoliopsida</taxon>
        <taxon>eudicotyledons</taxon>
        <taxon>Gunneridae</taxon>
        <taxon>Pentapetalae</taxon>
        <taxon>asterids</taxon>
        <taxon>campanulids</taxon>
        <taxon>Asterales</taxon>
        <taxon>Asteraceae</taxon>
        <taxon>Asteroideae</taxon>
        <taxon>Anthemideae</taxon>
        <taxon>Artemisiinae</taxon>
        <taxon>Artemisia</taxon>
    </lineage>
</organism>
<evidence type="ECO:0000313" key="2">
    <source>
        <dbReference type="Proteomes" id="UP000245207"/>
    </source>
</evidence>
<proteinExistence type="predicted"/>
<evidence type="ECO:0000313" key="1">
    <source>
        <dbReference type="EMBL" id="PWA77636.1"/>
    </source>
</evidence>
<dbReference type="GO" id="GO:0000502">
    <property type="term" value="C:proteasome complex"/>
    <property type="evidence" value="ECO:0007669"/>
    <property type="project" value="UniProtKB-KW"/>
</dbReference>
<keyword evidence="2" id="KW-1185">Reference proteome</keyword>
<dbReference type="EMBL" id="PKPP01002096">
    <property type="protein sequence ID" value="PWA77636.1"/>
    <property type="molecule type" value="Genomic_DNA"/>
</dbReference>